<feature type="region of interest" description="Disordered" evidence="1">
    <location>
        <begin position="20"/>
        <end position="46"/>
    </location>
</feature>
<dbReference type="EMBL" id="CDMZ01004459">
    <property type="protein sequence ID" value="CEM49808.1"/>
    <property type="molecule type" value="Genomic_DNA"/>
</dbReference>
<protein>
    <submittedName>
        <fullName evidence="2">Uncharacterized protein</fullName>
    </submittedName>
</protein>
<evidence type="ECO:0000313" key="2">
    <source>
        <dbReference type="EMBL" id="CEM49808.1"/>
    </source>
</evidence>
<evidence type="ECO:0000256" key="1">
    <source>
        <dbReference type="SAM" id="MobiDB-lite"/>
    </source>
</evidence>
<gene>
    <name evidence="2" type="ORF">Cvel_1551</name>
</gene>
<feature type="compositionally biased region" description="Basic and acidic residues" evidence="1">
    <location>
        <begin position="25"/>
        <end position="41"/>
    </location>
</feature>
<reference evidence="2" key="1">
    <citation type="submission" date="2014-11" db="EMBL/GenBank/DDBJ databases">
        <authorList>
            <person name="Otto D Thomas"/>
            <person name="Naeem Raeece"/>
        </authorList>
    </citation>
    <scope>NUCLEOTIDE SEQUENCE</scope>
</reference>
<dbReference type="VEuPathDB" id="CryptoDB:Cvel_1551"/>
<organism evidence="2">
    <name type="scientific">Chromera velia CCMP2878</name>
    <dbReference type="NCBI Taxonomy" id="1169474"/>
    <lineage>
        <taxon>Eukaryota</taxon>
        <taxon>Sar</taxon>
        <taxon>Alveolata</taxon>
        <taxon>Colpodellida</taxon>
        <taxon>Chromeraceae</taxon>
        <taxon>Chromera</taxon>
    </lineage>
</organism>
<name>A0A0G4HZ11_9ALVE</name>
<accession>A0A0G4HZ11</accession>
<sequence length="323" mass="36029">MASLGFASVLNALPKSRLRLKKSKQATERKQQVESLDKSPTDEDQDLVGLLIPCETPPRNFSMRDGNPLLKSIDQLFAACEEKSCERDCSLSDLLGPLLKESDADSTLSALQLGRPPEKVKPASAYVQPPSFEDESDNDLPTPQALELPVLESFSRFDWRKSRYANPLERLAKMPNAFKKVAGLDLFLGPGAKTDSEDKDRLDQHYALKHFCEQLEEEKRGFALDLNVPIHFPEEVDTQSDPPEPSEDLELHAPVRCWLFHRKELVTPLPDSVLESLRLGVKHPIEDELGISLAEKEVERPSAAFLRQALLDAIGDTGEPPVS</sequence>
<dbReference type="AlphaFoldDB" id="A0A0G4HZ11"/>
<proteinExistence type="predicted"/>